<dbReference type="SUPFAM" id="SSF55753">
    <property type="entry name" value="Actin depolymerizing proteins"/>
    <property type="match status" value="1"/>
</dbReference>
<dbReference type="PROSITE" id="PS51263">
    <property type="entry name" value="ADF_H"/>
    <property type="match status" value="1"/>
</dbReference>
<dbReference type="InterPro" id="IPR002108">
    <property type="entry name" value="ADF-H"/>
</dbReference>
<dbReference type="Gene3D" id="3.40.20.10">
    <property type="entry name" value="Severin"/>
    <property type="match status" value="2"/>
</dbReference>
<evidence type="ECO:0000256" key="5">
    <source>
        <dbReference type="ARBA" id="ARBA00023242"/>
    </source>
</evidence>
<dbReference type="FunFam" id="3.40.20.10:FF:000026">
    <property type="entry name" value="Glia maturation factor"/>
    <property type="match status" value="1"/>
</dbReference>
<dbReference type="Pfam" id="PF00241">
    <property type="entry name" value="Cofilin_ADF"/>
    <property type="match status" value="1"/>
</dbReference>
<dbReference type="InterPro" id="IPR029006">
    <property type="entry name" value="ADF-H/Gelsolin-like_dom_sf"/>
</dbReference>
<comment type="subcellular location">
    <subcellularLocation>
        <location evidence="2">Cytoplasm</location>
    </subcellularLocation>
    <subcellularLocation>
        <location evidence="1">Nucleus</location>
    </subcellularLocation>
</comment>
<dbReference type="GO" id="GO:0034316">
    <property type="term" value="P:negative regulation of Arp2/3 complex-mediated actin nucleation"/>
    <property type="evidence" value="ECO:0007669"/>
    <property type="project" value="TreeGrafter"/>
</dbReference>
<dbReference type="GO" id="GO:0071846">
    <property type="term" value="P:actin filament debranching"/>
    <property type="evidence" value="ECO:0007669"/>
    <property type="project" value="InterPro"/>
</dbReference>
<evidence type="ECO:0000259" key="7">
    <source>
        <dbReference type="PROSITE" id="PS51263"/>
    </source>
</evidence>
<gene>
    <name evidence="8" type="ORF">KIN20_006930</name>
</gene>
<dbReference type="GO" id="GO:0071933">
    <property type="term" value="F:Arp2/3 complex binding"/>
    <property type="evidence" value="ECO:0007669"/>
    <property type="project" value="InterPro"/>
</dbReference>
<dbReference type="Proteomes" id="UP001196413">
    <property type="component" value="Unassembled WGS sequence"/>
</dbReference>
<sequence length="154" mass="17715">MSRFITTCGISRGLRERLRSFKFSKSTSLNALILKVDRDAQQIVLEDSIEDCSIDEVRRELSQQPRFVLLSYVLRHADGRLSYPMCLVFYSLKMRSVAHSPLRELAGKQGCSPELQMMYAGSKENVVQECEVTNNFEIRDAEELTKEYLDLRLG</sequence>
<keyword evidence="9" id="KW-1185">Reference proteome</keyword>
<dbReference type="PANTHER" id="PTHR11249:SF2">
    <property type="entry name" value="GLIA MATURATION FACTOR"/>
    <property type="match status" value="1"/>
</dbReference>
<organism evidence="8 9">
    <name type="scientific">Parelaphostrongylus tenuis</name>
    <name type="common">Meningeal worm</name>
    <dbReference type="NCBI Taxonomy" id="148309"/>
    <lineage>
        <taxon>Eukaryota</taxon>
        <taxon>Metazoa</taxon>
        <taxon>Ecdysozoa</taxon>
        <taxon>Nematoda</taxon>
        <taxon>Chromadorea</taxon>
        <taxon>Rhabditida</taxon>
        <taxon>Rhabditina</taxon>
        <taxon>Rhabditomorpha</taxon>
        <taxon>Strongyloidea</taxon>
        <taxon>Metastrongylidae</taxon>
        <taxon>Parelaphostrongylus</taxon>
    </lineage>
</organism>
<dbReference type="GO" id="GO:0003779">
    <property type="term" value="F:actin binding"/>
    <property type="evidence" value="ECO:0007669"/>
    <property type="project" value="InterPro"/>
</dbReference>
<dbReference type="GO" id="GO:0030864">
    <property type="term" value="C:cortical actin cytoskeleton"/>
    <property type="evidence" value="ECO:0007669"/>
    <property type="project" value="TreeGrafter"/>
</dbReference>
<feature type="domain" description="ADF-H" evidence="7">
    <location>
        <begin position="6"/>
        <end position="154"/>
    </location>
</feature>
<dbReference type="PIRSF" id="PIRSF001788">
    <property type="entry name" value="GMF-beta"/>
    <property type="match status" value="1"/>
</dbReference>
<dbReference type="EMBL" id="JAHQIW010000982">
    <property type="protein sequence ID" value="KAJ1350997.1"/>
    <property type="molecule type" value="Genomic_DNA"/>
</dbReference>
<reference evidence="8" key="1">
    <citation type="submission" date="2021-06" db="EMBL/GenBank/DDBJ databases">
        <title>Parelaphostrongylus tenuis whole genome reference sequence.</title>
        <authorList>
            <person name="Garwood T.J."/>
            <person name="Larsen P.A."/>
            <person name="Fountain-Jones N.M."/>
            <person name="Garbe J.R."/>
            <person name="Macchietto M.G."/>
            <person name="Kania S.A."/>
            <person name="Gerhold R.W."/>
            <person name="Richards J.E."/>
            <person name="Wolf T.M."/>
        </authorList>
    </citation>
    <scope>NUCLEOTIDE SEQUENCE</scope>
    <source>
        <strain evidence="8">MNPRO001-30</strain>
        <tissue evidence="8">Meninges</tissue>
    </source>
</reference>
<dbReference type="PANTHER" id="PTHR11249">
    <property type="entry name" value="GLIAL FACTOR NATURATION FACTOR"/>
    <property type="match status" value="1"/>
</dbReference>
<keyword evidence="4" id="KW-0963">Cytoplasm</keyword>
<dbReference type="CDD" id="cd11283">
    <property type="entry name" value="ADF_GMF-beta_like"/>
    <property type="match status" value="1"/>
</dbReference>
<dbReference type="AlphaFoldDB" id="A0AAD5QHC3"/>
<protein>
    <recommendedName>
        <fullName evidence="7">ADF-H domain-containing protein</fullName>
    </recommendedName>
</protein>
<comment type="similarity">
    <text evidence="3 6">Belongs to the actin-binding proteins ADF family. GMF subfamily.</text>
</comment>
<evidence type="ECO:0000313" key="9">
    <source>
        <dbReference type="Proteomes" id="UP001196413"/>
    </source>
</evidence>
<proteinExistence type="inferred from homology"/>
<dbReference type="InterPro" id="IPR011171">
    <property type="entry name" value="GMF"/>
</dbReference>
<evidence type="ECO:0000256" key="3">
    <source>
        <dbReference type="ARBA" id="ARBA00010055"/>
    </source>
</evidence>
<accession>A0AAD5QHC3</accession>
<name>A0AAD5QHC3_PARTN</name>
<comment type="caution">
    <text evidence="8">The sequence shown here is derived from an EMBL/GenBank/DDBJ whole genome shotgun (WGS) entry which is preliminary data.</text>
</comment>
<evidence type="ECO:0000256" key="6">
    <source>
        <dbReference type="PIRNR" id="PIRNR001788"/>
    </source>
</evidence>
<evidence type="ECO:0000256" key="1">
    <source>
        <dbReference type="ARBA" id="ARBA00004123"/>
    </source>
</evidence>
<evidence type="ECO:0000256" key="2">
    <source>
        <dbReference type="ARBA" id="ARBA00004496"/>
    </source>
</evidence>
<keyword evidence="5" id="KW-0539">Nucleus</keyword>
<dbReference type="SMART" id="SM00102">
    <property type="entry name" value="ADF"/>
    <property type="match status" value="1"/>
</dbReference>
<evidence type="ECO:0000313" key="8">
    <source>
        <dbReference type="EMBL" id="KAJ1350997.1"/>
    </source>
</evidence>
<dbReference type="GO" id="GO:0005634">
    <property type="term" value="C:nucleus"/>
    <property type="evidence" value="ECO:0007669"/>
    <property type="project" value="UniProtKB-SubCell"/>
</dbReference>
<evidence type="ECO:0000256" key="4">
    <source>
        <dbReference type="ARBA" id="ARBA00022490"/>
    </source>
</evidence>